<keyword evidence="6" id="KW-0863">Zinc-finger</keyword>
<evidence type="ECO:0000256" key="5">
    <source>
        <dbReference type="ARBA" id="ARBA00040549"/>
    </source>
</evidence>
<gene>
    <name evidence="9" type="ORF">HYH03_018852</name>
</gene>
<feature type="domain" description="C3H1-type" evidence="8">
    <location>
        <begin position="60"/>
        <end position="87"/>
    </location>
</feature>
<reference evidence="9" key="1">
    <citation type="journal article" date="2020" name="bioRxiv">
        <title>Comparative genomics of Chlamydomonas.</title>
        <authorList>
            <person name="Craig R.J."/>
            <person name="Hasan A.R."/>
            <person name="Ness R.W."/>
            <person name="Keightley P.D."/>
        </authorList>
    </citation>
    <scope>NUCLEOTIDE SEQUENCE</scope>
    <source>
        <strain evidence="9">CCAP 11/70</strain>
    </source>
</reference>
<dbReference type="Gene3D" id="3.30.870.10">
    <property type="entry name" value="Endonuclease Chain A"/>
    <property type="match status" value="1"/>
</dbReference>
<dbReference type="Proteomes" id="UP000612055">
    <property type="component" value="Unassembled WGS sequence"/>
</dbReference>
<dbReference type="PANTHER" id="PTHR43856:SF1">
    <property type="entry name" value="MITOCHONDRIAL CARDIOLIPIN HYDROLASE"/>
    <property type="match status" value="1"/>
</dbReference>
<proteinExistence type="inferred from homology"/>
<evidence type="ECO:0000259" key="7">
    <source>
        <dbReference type="PROSITE" id="PS50035"/>
    </source>
</evidence>
<evidence type="ECO:0000256" key="3">
    <source>
        <dbReference type="ARBA" id="ARBA00023098"/>
    </source>
</evidence>
<evidence type="ECO:0000256" key="2">
    <source>
        <dbReference type="ARBA" id="ARBA00022963"/>
    </source>
</evidence>
<evidence type="ECO:0000256" key="4">
    <source>
        <dbReference type="ARBA" id="ARBA00038012"/>
    </source>
</evidence>
<name>A0A835XD17_9CHLO</name>
<keyword evidence="10" id="KW-1185">Reference proteome</keyword>
<accession>A0A835XD17</accession>
<evidence type="ECO:0000313" key="9">
    <source>
        <dbReference type="EMBL" id="KAG2482207.1"/>
    </source>
</evidence>
<dbReference type="AlphaFoldDB" id="A0A835XD17"/>
<comment type="caution">
    <text evidence="9">The sequence shown here is derived from an EMBL/GenBank/DDBJ whole genome shotgun (WGS) entry which is preliminary data.</text>
</comment>
<dbReference type="GO" id="GO:0016042">
    <property type="term" value="P:lipid catabolic process"/>
    <property type="evidence" value="ECO:0007669"/>
    <property type="project" value="UniProtKB-KW"/>
</dbReference>
<organism evidence="9 10">
    <name type="scientific">Edaphochlamys debaryana</name>
    <dbReference type="NCBI Taxonomy" id="47281"/>
    <lineage>
        <taxon>Eukaryota</taxon>
        <taxon>Viridiplantae</taxon>
        <taxon>Chlorophyta</taxon>
        <taxon>core chlorophytes</taxon>
        <taxon>Chlorophyceae</taxon>
        <taxon>CS clade</taxon>
        <taxon>Chlamydomonadales</taxon>
        <taxon>Chlamydomonadales incertae sedis</taxon>
        <taxon>Edaphochlamys</taxon>
    </lineage>
</organism>
<dbReference type="InterPro" id="IPR025202">
    <property type="entry name" value="PLD-like_dom"/>
</dbReference>
<dbReference type="OrthoDB" id="5205528at2759"/>
<dbReference type="GO" id="GO:0008270">
    <property type="term" value="F:zinc ion binding"/>
    <property type="evidence" value="ECO:0007669"/>
    <property type="project" value="UniProtKB-KW"/>
</dbReference>
<dbReference type="PROSITE" id="PS50103">
    <property type="entry name" value="ZF_C3H1"/>
    <property type="match status" value="1"/>
</dbReference>
<evidence type="ECO:0000313" key="10">
    <source>
        <dbReference type="Proteomes" id="UP000612055"/>
    </source>
</evidence>
<comment type="similarity">
    <text evidence="4">Belongs to the phospholipase D family. MitoPLD/Zucchini subfamily.</text>
</comment>
<feature type="domain" description="PLD phosphodiesterase" evidence="7">
    <location>
        <begin position="160"/>
        <end position="187"/>
    </location>
</feature>
<evidence type="ECO:0000256" key="6">
    <source>
        <dbReference type="PROSITE-ProRule" id="PRU00723"/>
    </source>
</evidence>
<protein>
    <recommendedName>
        <fullName evidence="5">Mitochondrial cardiolipin hydrolase</fullName>
    </recommendedName>
</protein>
<feature type="zinc finger region" description="C3H1-type" evidence="6">
    <location>
        <begin position="60"/>
        <end position="87"/>
    </location>
</feature>
<sequence>MGGCLSTEAKYAAGDGDAGQVADLKKQIDQLQRALASAGQAPPAAGKAPAGGIHETLFFPDPKLPCRNHRKPGGCRRQNCEYSHEPTSLTRFLDYLASARQTLDICVFTITNDDISDVVLDLYRKGVKIRIITDNDQAHTQGSDIAKFQAAGIAVRQDKTPAHMHHKFAIIDGRLLMNGSFNWTRQAVTSNNENVTVLSDPTVITSFQGQFNKLWAEFGR</sequence>
<dbReference type="SUPFAM" id="SSF56024">
    <property type="entry name" value="Phospholipase D/nuclease"/>
    <property type="match status" value="1"/>
</dbReference>
<dbReference type="PANTHER" id="PTHR43856">
    <property type="entry name" value="CARDIOLIPIN HYDROLASE"/>
    <property type="match status" value="1"/>
</dbReference>
<evidence type="ECO:0000259" key="8">
    <source>
        <dbReference type="PROSITE" id="PS50103"/>
    </source>
</evidence>
<dbReference type="InterPro" id="IPR051406">
    <property type="entry name" value="PLD_domain"/>
</dbReference>
<keyword evidence="3" id="KW-0443">Lipid metabolism</keyword>
<keyword evidence="2" id="KW-0442">Lipid degradation</keyword>
<dbReference type="InterPro" id="IPR001736">
    <property type="entry name" value="PLipase_D/transphosphatidylase"/>
</dbReference>
<dbReference type="Pfam" id="PF13091">
    <property type="entry name" value="PLDc_2"/>
    <property type="match status" value="1"/>
</dbReference>
<dbReference type="EMBL" id="JAEHOE010000245">
    <property type="protein sequence ID" value="KAG2482207.1"/>
    <property type="molecule type" value="Genomic_DNA"/>
</dbReference>
<dbReference type="CDD" id="cd09171">
    <property type="entry name" value="PLDc_vPLD6_like"/>
    <property type="match status" value="1"/>
</dbReference>
<dbReference type="InterPro" id="IPR000571">
    <property type="entry name" value="Znf_CCCH"/>
</dbReference>
<dbReference type="GO" id="GO:0005739">
    <property type="term" value="C:mitochondrion"/>
    <property type="evidence" value="ECO:0007669"/>
    <property type="project" value="TreeGrafter"/>
</dbReference>
<keyword evidence="6" id="KW-0479">Metal-binding</keyword>
<keyword evidence="6" id="KW-0862">Zinc</keyword>
<keyword evidence="1" id="KW-0378">Hydrolase</keyword>
<dbReference type="GO" id="GO:0016891">
    <property type="term" value="F:RNA endonuclease activity producing 5'-phosphomonoesters, hydrolytic mechanism"/>
    <property type="evidence" value="ECO:0007669"/>
    <property type="project" value="TreeGrafter"/>
</dbReference>
<evidence type="ECO:0000256" key="1">
    <source>
        <dbReference type="ARBA" id="ARBA00022801"/>
    </source>
</evidence>
<dbReference type="PROSITE" id="PS50035">
    <property type="entry name" value="PLD"/>
    <property type="match status" value="1"/>
</dbReference>